<sequence length="172" mass="19111">MSSALLIIDFQKAVFTEPPAYQAELVLARISELIARARKAGMAVVYVQHNEAGTAWEKDSDTWYFPTAIAPQPEDYVCHKQHSSAFQQTGFEAGLAQRGINEIYVCGYASEFCLDSAIRQAAALGIKTNVVADAHTTRQRPHLDAPTISNHHNWVWREMGQIKVIPAAQLPF</sequence>
<gene>
    <name evidence="3" type="ORF">DFR42_11549</name>
</gene>
<dbReference type="InterPro" id="IPR050272">
    <property type="entry name" value="Isochorismatase-like_hydrls"/>
</dbReference>
<dbReference type="Pfam" id="PF00857">
    <property type="entry name" value="Isochorismatase"/>
    <property type="match status" value="1"/>
</dbReference>
<organism evidence="3 4">
    <name type="scientific">Undibacterium pigrum</name>
    <dbReference type="NCBI Taxonomy" id="401470"/>
    <lineage>
        <taxon>Bacteria</taxon>
        <taxon>Pseudomonadati</taxon>
        <taxon>Pseudomonadota</taxon>
        <taxon>Betaproteobacteria</taxon>
        <taxon>Burkholderiales</taxon>
        <taxon>Oxalobacteraceae</taxon>
        <taxon>Undibacterium</taxon>
    </lineage>
</organism>
<dbReference type="RefSeq" id="WP_110257926.1">
    <property type="nucleotide sequence ID" value="NZ_QJKB01000015.1"/>
</dbReference>
<proteinExistence type="predicted"/>
<evidence type="ECO:0000259" key="2">
    <source>
        <dbReference type="Pfam" id="PF00857"/>
    </source>
</evidence>
<dbReference type="InterPro" id="IPR000868">
    <property type="entry name" value="Isochorismatase-like_dom"/>
</dbReference>
<dbReference type="PANTHER" id="PTHR43540:SF14">
    <property type="entry name" value="ISOCHORISMATASE"/>
    <property type="match status" value="1"/>
</dbReference>
<accession>A0A318IQL8</accession>
<dbReference type="AlphaFoldDB" id="A0A318IQL8"/>
<feature type="domain" description="Isochorismatase-like" evidence="2">
    <location>
        <begin position="3"/>
        <end position="140"/>
    </location>
</feature>
<dbReference type="InterPro" id="IPR036380">
    <property type="entry name" value="Isochorismatase-like_sf"/>
</dbReference>
<evidence type="ECO:0000313" key="4">
    <source>
        <dbReference type="Proteomes" id="UP000247792"/>
    </source>
</evidence>
<keyword evidence="1" id="KW-0378">Hydrolase</keyword>
<dbReference type="EMBL" id="QJKB01000015">
    <property type="protein sequence ID" value="PXX37799.1"/>
    <property type="molecule type" value="Genomic_DNA"/>
</dbReference>
<dbReference type="GO" id="GO:0016787">
    <property type="term" value="F:hydrolase activity"/>
    <property type="evidence" value="ECO:0007669"/>
    <property type="project" value="UniProtKB-KW"/>
</dbReference>
<evidence type="ECO:0000256" key="1">
    <source>
        <dbReference type="ARBA" id="ARBA00022801"/>
    </source>
</evidence>
<dbReference type="Gene3D" id="3.40.50.850">
    <property type="entry name" value="Isochorismatase-like"/>
    <property type="match status" value="1"/>
</dbReference>
<dbReference type="PANTHER" id="PTHR43540">
    <property type="entry name" value="PEROXYUREIDOACRYLATE/UREIDOACRYLATE AMIDOHYDROLASE-RELATED"/>
    <property type="match status" value="1"/>
</dbReference>
<protein>
    <submittedName>
        <fullName evidence="3">Nicotinamidase-related amidase</fullName>
    </submittedName>
</protein>
<keyword evidence="4" id="KW-1185">Reference proteome</keyword>
<evidence type="ECO:0000313" key="3">
    <source>
        <dbReference type="EMBL" id="PXX37799.1"/>
    </source>
</evidence>
<dbReference type="OrthoDB" id="1157330at2"/>
<reference evidence="3 4" key="1">
    <citation type="submission" date="2018-05" db="EMBL/GenBank/DDBJ databases">
        <title>Genomic Encyclopedia of Type Strains, Phase IV (KMG-IV): sequencing the most valuable type-strain genomes for metagenomic binning, comparative biology and taxonomic classification.</title>
        <authorList>
            <person name="Goeker M."/>
        </authorList>
    </citation>
    <scope>NUCLEOTIDE SEQUENCE [LARGE SCALE GENOMIC DNA]</scope>
    <source>
        <strain evidence="3 4">DSM 19792</strain>
    </source>
</reference>
<dbReference type="SUPFAM" id="SSF52499">
    <property type="entry name" value="Isochorismatase-like hydrolases"/>
    <property type="match status" value="1"/>
</dbReference>
<comment type="caution">
    <text evidence="3">The sequence shown here is derived from an EMBL/GenBank/DDBJ whole genome shotgun (WGS) entry which is preliminary data.</text>
</comment>
<dbReference type="Proteomes" id="UP000247792">
    <property type="component" value="Unassembled WGS sequence"/>
</dbReference>
<name>A0A318IQL8_9BURK</name>